<protein>
    <submittedName>
        <fullName evidence="1">Uncharacterized protein</fullName>
    </submittedName>
</protein>
<keyword evidence="2" id="KW-1185">Reference proteome</keyword>
<sequence>MTTDVDTRRGEFGPEPLCRGAEAVGIGVQEERGWQTFQVVPSGEGVRAVSREGSPT</sequence>
<dbReference type="RefSeq" id="WP_157841723.1">
    <property type="nucleotide sequence ID" value="NZ_JBHSJE010000014.1"/>
</dbReference>
<dbReference type="Proteomes" id="UP001595908">
    <property type="component" value="Unassembled WGS sequence"/>
</dbReference>
<dbReference type="EMBL" id="JBHSJE010000014">
    <property type="protein sequence ID" value="MFC4983224.1"/>
    <property type="molecule type" value="Genomic_DNA"/>
</dbReference>
<gene>
    <name evidence="1" type="ORF">ACFPL4_33650</name>
</gene>
<reference evidence="2" key="1">
    <citation type="journal article" date="2019" name="Int. J. Syst. Evol. Microbiol.">
        <title>The Global Catalogue of Microorganisms (GCM) 10K type strain sequencing project: providing services to taxonomists for standard genome sequencing and annotation.</title>
        <authorList>
            <consortium name="The Broad Institute Genomics Platform"/>
            <consortium name="The Broad Institute Genome Sequencing Center for Infectious Disease"/>
            <person name="Wu L."/>
            <person name="Ma J."/>
        </authorList>
    </citation>
    <scope>NUCLEOTIDE SEQUENCE [LARGE SCALE GENOMIC DNA]</scope>
    <source>
        <strain evidence="2">ICMP 257</strain>
    </source>
</reference>
<dbReference type="GeneID" id="43426551"/>
<accession>A0ABV9VK50</accession>
<organism evidence="1 2">
    <name type="scientific">Streptomyces atroolivaceus</name>
    <dbReference type="NCBI Taxonomy" id="66869"/>
    <lineage>
        <taxon>Bacteria</taxon>
        <taxon>Bacillati</taxon>
        <taxon>Actinomycetota</taxon>
        <taxon>Actinomycetes</taxon>
        <taxon>Kitasatosporales</taxon>
        <taxon>Streptomycetaceae</taxon>
        <taxon>Streptomyces</taxon>
    </lineage>
</organism>
<proteinExistence type="predicted"/>
<name>A0ABV9VK50_STRAZ</name>
<comment type="caution">
    <text evidence="1">The sequence shown here is derived from an EMBL/GenBank/DDBJ whole genome shotgun (WGS) entry which is preliminary data.</text>
</comment>
<evidence type="ECO:0000313" key="2">
    <source>
        <dbReference type="Proteomes" id="UP001595908"/>
    </source>
</evidence>
<evidence type="ECO:0000313" key="1">
    <source>
        <dbReference type="EMBL" id="MFC4983224.1"/>
    </source>
</evidence>